<dbReference type="AlphaFoldDB" id="A0A5M3Q660"/>
<sequence length="79" mass="8408">MNAGLTKVGTNQLGGATIVLQKVSEAQKESEFSMLTSPSFQSIIGATQKRREGPEWCSTVSSDGIPDIAIPVVDENRVT</sequence>
<name>A0A5M3Q660_9GAMM</name>
<protein>
    <submittedName>
        <fullName evidence="1">Uncharacterized protein</fullName>
    </submittedName>
</protein>
<dbReference type="Proteomes" id="UP000387223">
    <property type="component" value="Unassembled WGS sequence"/>
</dbReference>
<dbReference type="EMBL" id="BGZI01000046">
    <property type="protein sequence ID" value="GBO90514.1"/>
    <property type="molecule type" value="Genomic_DNA"/>
</dbReference>
<reference evidence="1 2" key="1">
    <citation type="journal article" date="2019" name="J. Gen. Appl. Microbiol.">
        <title>Aerobic degradation of cis-dichloroethene by the marine bacterium Marinobacter salsuginis strain 5N-3.</title>
        <authorList>
            <person name="Inoue Y."/>
            <person name="Fukunaga Y."/>
            <person name="Katsumata H."/>
            <person name="Ohji S."/>
            <person name="Hosoyama A."/>
            <person name="Mori K."/>
            <person name="Ando K."/>
        </authorList>
    </citation>
    <scope>NUCLEOTIDE SEQUENCE [LARGE SCALE GENOMIC DNA]</scope>
    <source>
        <strain evidence="1 2">NBRC 109114</strain>
    </source>
</reference>
<organism evidence="1 2">
    <name type="scientific">Marinobacter salsuginis</name>
    <dbReference type="NCBI Taxonomy" id="418719"/>
    <lineage>
        <taxon>Bacteria</taxon>
        <taxon>Pseudomonadati</taxon>
        <taxon>Pseudomonadota</taxon>
        <taxon>Gammaproteobacteria</taxon>
        <taxon>Pseudomonadales</taxon>
        <taxon>Marinobacteraceae</taxon>
        <taxon>Marinobacter</taxon>
    </lineage>
</organism>
<evidence type="ECO:0000313" key="1">
    <source>
        <dbReference type="EMBL" id="GBO90514.1"/>
    </source>
</evidence>
<comment type="caution">
    <text evidence="1">The sequence shown here is derived from an EMBL/GenBank/DDBJ whole genome shotgun (WGS) entry which is preliminary data.</text>
</comment>
<evidence type="ECO:0000313" key="2">
    <source>
        <dbReference type="Proteomes" id="UP000387223"/>
    </source>
</evidence>
<accession>A0A5M3Q660</accession>
<gene>
    <name evidence="1" type="ORF">MSSD14B_41820</name>
</gene>
<proteinExistence type="predicted"/>